<keyword evidence="1" id="KW-0808">Transferase</keyword>
<dbReference type="STRING" id="633697.EubceDRAFT1_0395"/>
<dbReference type="HOGENOM" id="CLU_117644_0_0_9"/>
<dbReference type="SUPFAM" id="SSF52309">
    <property type="entry name" value="N-(deoxy)ribosyltransferase-like"/>
    <property type="match status" value="1"/>
</dbReference>
<keyword evidence="2" id="KW-1185">Reference proteome</keyword>
<dbReference type="Gene3D" id="3.40.50.450">
    <property type="match status" value="1"/>
</dbReference>
<dbReference type="EMBL" id="CM001487">
    <property type="protein sequence ID" value="EIM56251.1"/>
    <property type="molecule type" value="Genomic_DNA"/>
</dbReference>
<dbReference type="Proteomes" id="UP000005753">
    <property type="component" value="Chromosome"/>
</dbReference>
<accession>I5AR28</accession>
<dbReference type="InterPro" id="IPR007710">
    <property type="entry name" value="Nucleoside_deoxyribTrfase"/>
</dbReference>
<dbReference type="GO" id="GO:0016740">
    <property type="term" value="F:transferase activity"/>
    <property type="evidence" value="ECO:0007669"/>
    <property type="project" value="UniProtKB-KW"/>
</dbReference>
<protein>
    <submittedName>
        <fullName evidence="1">Nucleoside 2-deoxyribosyltransferase</fullName>
    </submittedName>
</protein>
<sequence>MTLENMHYFEPSIRYVKETLMKVYVASPFFNETECEALSQVEQILRDRGLTIFSPREHEVREGNVGSPAWSKETFLNDVAGINWCDIVVMLYWGNYSDSGTAWECGYAYAIHKPVVVVQLGESSNLMVHEGSHTNVMSIEELRTYDFETMPREGFKGKMF</sequence>
<dbReference type="AlphaFoldDB" id="I5AR28"/>
<dbReference type="eggNOG" id="COG3613">
    <property type="taxonomic scope" value="Bacteria"/>
</dbReference>
<evidence type="ECO:0000313" key="2">
    <source>
        <dbReference type="Proteomes" id="UP000005753"/>
    </source>
</evidence>
<name>I5AR28_EUBC6</name>
<gene>
    <name evidence="1" type="ORF">EubceDRAFT1_0395</name>
</gene>
<dbReference type="Pfam" id="PF05014">
    <property type="entry name" value="Nuc_deoxyrib_tr"/>
    <property type="match status" value="1"/>
</dbReference>
<evidence type="ECO:0000313" key="1">
    <source>
        <dbReference type="EMBL" id="EIM56251.1"/>
    </source>
</evidence>
<reference evidence="1 2" key="2">
    <citation type="submission" date="2012-02" db="EMBL/GenBank/DDBJ databases">
        <title>Improved High-Quality Draft sequence of Eubacterium cellulosolvens 6.</title>
        <authorList>
            <consortium name="US DOE Joint Genome Institute"/>
            <person name="Lucas S."/>
            <person name="Han J."/>
            <person name="Lapidus A."/>
            <person name="Cheng J.-F."/>
            <person name="Goodwin L."/>
            <person name="Pitluck S."/>
            <person name="Peters L."/>
            <person name="Mikhailova N."/>
            <person name="Gu W."/>
            <person name="Detter J.C."/>
            <person name="Han C."/>
            <person name="Tapia R."/>
            <person name="Land M."/>
            <person name="Hauser L."/>
            <person name="Kyrpides N."/>
            <person name="Ivanova N."/>
            <person name="Pagani I."/>
            <person name="Johnson E."/>
            <person name="Mukhopadhyay B."/>
            <person name="Anderson I."/>
            <person name="Woyke T."/>
        </authorList>
    </citation>
    <scope>NUCLEOTIDE SEQUENCE [LARGE SCALE GENOMIC DNA]</scope>
    <source>
        <strain evidence="1 2">6</strain>
    </source>
</reference>
<organism evidence="1 2">
    <name type="scientific">Eubacterium cellulosolvens (strain ATCC 43171 / JCM 9499 / 6)</name>
    <name type="common">Cillobacterium cellulosolvens</name>
    <dbReference type="NCBI Taxonomy" id="633697"/>
    <lineage>
        <taxon>Bacteria</taxon>
        <taxon>Bacillati</taxon>
        <taxon>Bacillota</taxon>
        <taxon>Clostridia</taxon>
        <taxon>Eubacteriales</taxon>
        <taxon>Eubacteriaceae</taxon>
        <taxon>Eubacterium</taxon>
    </lineage>
</organism>
<reference evidence="1 2" key="1">
    <citation type="submission" date="2010-08" db="EMBL/GenBank/DDBJ databases">
        <authorList>
            <consortium name="US DOE Joint Genome Institute (JGI-PGF)"/>
            <person name="Lucas S."/>
            <person name="Copeland A."/>
            <person name="Lapidus A."/>
            <person name="Cheng J.-F."/>
            <person name="Bruce D."/>
            <person name="Goodwin L."/>
            <person name="Pitluck S."/>
            <person name="Land M.L."/>
            <person name="Hauser L."/>
            <person name="Chang Y.-J."/>
            <person name="Anderson I.J."/>
            <person name="Johnson E."/>
            <person name="Mulhopadhyay B."/>
            <person name="Kyrpides N."/>
            <person name="Woyke T.J."/>
        </authorList>
    </citation>
    <scope>NUCLEOTIDE SEQUENCE [LARGE SCALE GENOMIC DNA]</scope>
    <source>
        <strain evidence="1 2">6</strain>
    </source>
</reference>
<proteinExistence type="predicted"/>